<keyword evidence="1" id="KW-0472">Membrane</keyword>
<dbReference type="Proteomes" id="UP000190625">
    <property type="component" value="Unassembled WGS sequence"/>
</dbReference>
<keyword evidence="1" id="KW-1133">Transmembrane helix</keyword>
<dbReference type="Pfam" id="PF04294">
    <property type="entry name" value="VanW"/>
    <property type="match status" value="1"/>
</dbReference>
<dbReference type="EMBL" id="FUWM01000003">
    <property type="protein sequence ID" value="SJZ31687.1"/>
    <property type="molecule type" value="Genomic_DNA"/>
</dbReference>
<dbReference type="OrthoDB" id="9797191at2"/>
<accession>A0A1T4JNN6</accession>
<organism evidence="2 3">
    <name type="scientific">Selenihalanaerobacter shriftii</name>
    <dbReference type="NCBI Taxonomy" id="142842"/>
    <lineage>
        <taxon>Bacteria</taxon>
        <taxon>Bacillati</taxon>
        <taxon>Bacillota</taxon>
        <taxon>Clostridia</taxon>
        <taxon>Halanaerobiales</taxon>
        <taxon>Halobacteroidaceae</taxon>
        <taxon>Selenihalanaerobacter</taxon>
    </lineage>
</organism>
<dbReference type="PANTHER" id="PTHR35788">
    <property type="entry name" value="EXPORTED PROTEIN-RELATED"/>
    <property type="match status" value="1"/>
</dbReference>
<protein>
    <submittedName>
        <fullName evidence="2">VanW like protein</fullName>
    </submittedName>
</protein>
<evidence type="ECO:0000256" key="1">
    <source>
        <dbReference type="SAM" id="Phobius"/>
    </source>
</evidence>
<name>A0A1T4JNN6_9FIRM</name>
<evidence type="ECO:0000313" key="3">
    <source>
        <dbReference type="Proteomes" id="UP000190625"/>
    </source>
</evidence>
<keyword evidence="3" id="KW-1185">Reference proteome</keyword>
<dbReference type="InterPro" id="IPR052913">
    <property type="entry name" value="Glycopeptide_resist_protein"/>
</dbReference>
<dbReference type="InterPro" id="IPR007391">
    <property type="entry name" value="Vancomycin_resist_VanW"/>
</dbReference>
<keyword evidence="1" id="KW-0812">Transmembrane</keyword>
<dbReference type="AlphaFoldDB" id="A0A1T4JNN6"/>
<evidence type="ECO:0000313" key="2">
    <source>
        <dbReference type="EMBL" id="SJZ31687.1"/>
    </source>
</evidence>
<reference evidence="3" key="1">
    <citation type="submission" date="2017-02" db="EMBL/GenBank/DDBJ databases">
        <authorList>
            <person name="Varghese N."/>
            <person name="Submissions S."/>
        </authorList>
    </citation>
    <scope>NUCLEOTIDE SEQUENCE [LARGE SCALE GENOMIC DNA]</scope>
    <source>
        <strain evidence="3">ATCC BAA-73</strain>
    </source>
</reference>
<dbReference type="PANTHER" id="PTHR35788:SF1">
    <property type="entry name" value="EXPORTED PROTEIN"/>
    <property type="match status" value="1"/>
</dbReference>
<feature type="transmembrane region" description="Helical" evidence="1">
    <location>
        <begin position="12"/>
        <end position="33"/>
    </location>
</feature>
<proteinExistence type="predicted"/>
<sequence>MLKKFRVQIINCNLIIAVILIIILFFLITNLMLEKITRKLYGVKPGVTYQGEKMEYFFRKEVYQRITEDAIEKRIWSKEATIDSKTGKINAERLGIILDVESTANEIMAAEANTEVSPNIYKVRPYMTKEVLKEVTEVIGIYRTSIGGSSSRVKNIRLATKSINNTLVLSEEIFSFNEVVGPRTKKRGYQEAPVFFNGVVMPGVGGGICQTSSTLYNAVQEADLKVVERSPHSKPVRYVPKGQDAAVVWEILDFKFYNQYSFPIIIKGSVYGRQVVIKILGKRQE</sequence>
<gene>
    <name evidence="2" type="ORF">SAMN02745118_00264</name>
</gene>
<dbReference type="STRING" id="142842.SAMN02745118_00264"/>
<dbReference type="RefSeq" id="WP_078808788.1">
    <property type="nucleotide sequence ID" value="NZ_FUWM01000003.1"/>
</dbReference>